<evidence type="ECO:0000313" key="2">
    <source>
        <dbReference type="EMBL" id="MCN9241803.1"/>
    </source>
</evidence>
<protein>
    <recommendedName>
        <fullName evidence="4">Secreted protein</fullName>
    </recommendedName>
</protein>
<evidence type="ECO:0008006" key="4">
    <source>
        <dbReference type="Google" id="ProtNLM"/>
    </source>
</evidence>
<proteinExistence type="predicted"/>
<organism evidence="2 3">
    <name type="scientific">Streptomyces macrolidinus</name>
    <dbReference type="NCBI Taxonomy" id="2952607"/>
    <lineage>
        <taxon>Bacteria</taxon>
        <taxon>Bacillati</taxon>
        <taxon>Actinomycetota</taxon>
        <taxon>Actinomycetes</taxon>
        <taxon>Kitasatosporales</taxon>
        <taxon>Streptomycetaceae</taxon>
        <taxon>Streptomyces</taxon>
    </lineage>
</organism>
<keyword evidence="3" id="KW-1185">Reference proteome</keyword>
<evidence type="ECO:0000313" key="3">
    <source>
        <dbReference type="Proteomes" id="UP001523219"/>
    </source>
</evidence>
<dbReference type="EMBL" id="JAMWMR010000009">
    <property type="protein sequence ID" value="MCN9241803.1"/>
    <property type="molecule type" value="Genomic_DNA"/>
</dbReference>
<dbReference type="Proteomes" id="UP001523219">
    <property type="component" value="Unassembled WGS sequence"/>
</dbReference>
<feature type="signal peptide" evidence="1">
    <location>
        <begin position="1"/>
        <end position="34"/>
    </location>
</feature>
<accession>A0ABT0ZE15</accession>
<name>A0ABT0ZE15_9ACTN</name>
<reference evidence="2 3" key="1">
    <citation type="submission" date="2022-05" db="EMBL/GenBank/DDBJ databases">
        <title>Streptomyces sp. nov. RY43-2 isolated from soil of a peat swamp forest.</title>
        <authorList>
            <person name="Kanchanasin P."/>
            <person name="Tanasupawat S."/>
            <person name="Phongsopitanun W."/>
        </authorList>
    </citation>
    <scope>NUCLEOTIDE SEQUENCE [LARGE SCALE GENOMIC DNA]</scope>
    <source>
        <strain evidence="2 3">RY43-2</strain>
    </source>
</reference>
<dbReference type="RefSeq" id="WP_252425107.1">
    <property type="nucleotide sequence ID" value="NZ_JAMWMR010000009.1"/>
</dbReference>
<gene>
    <name evidence="2" type="ORF">NGF19_13545</name>
</gene>
<keyword evidence="1" id="KW-0732">Signal</keyword>
<feature type="chain" id="PRO_5047254084" description="Secreted protein" evidence="1">
    <location>
        <begin position="35"/>
        <end position="140"/>
    </location>
</feature>
<comment type="caution">
    <text evidence="2">The sequence shown here is derived from an EMBL/GenBank/DDBJ whole genome shotgun (WGS) entry which is preliminary data.</text>
</comment>
<evidence type="ECO:0000256" key="1">
    <source>
        <dbReference type="SAM" id="SignalP"/>
    </source>
</evidence>
<sequence>MTGEMMLKSKFARAAAMASGVAAMVVATASPAFATNKTVDIGYGYGTFIDDGDLFKVCDTQKDGKGVYGAVFYNSYFTTSGYKRVMTVSDGGDAGCDQKGYDIGNSGTYTFVVCWGFYPTSPFMTASMGYPCSHTGEFNE</sequence>